<dbReference type="InterPro" id="IPR008676">
    <property type="entry name" value="MRG"/>
</dbReference>
<dbReference type="InterPro" id="IPR053820">
    <property type="entry name" value="MSL3_chromo-like"/>
</dbReference>
<keyword evidence="5" id="KW-0805">Transcription regulation</keyword>
<dbReference type="Proteomes" id="UP001206595">
    <property type="component" value="Unassembled WGS sequence"/>
</dbReference>
<evidence type="ECO:0000313" key="10">
    <source>
        <dbReference type="EMBL" id="KAI8581242.1"/>
    </source>
</evidence>
<dbReference type="EMBL" id="MU620907">
    <property type="protein sequence ID" value="KAI8581242.1"/>
    <property type="molecule type" value="Genomic_DNA"/>
</dbReference>
<dbReference type="Pfam" id="PF22732">
    <property type="entry name" value="MSL3_chromo-like"/>
    <property type="match status" value="1"/>
</dbReference>
<evidence type="ECO:0000313" key="11">
    <source>
        <dbReference type="Proteomes" id="UP001206595"/>
    </source>
</evidence>
<evidence type="ECO:0000256" key="2">
    <source>
        <dbReference type="ARBA" id="ARBA00009093"/>
    </source>
</evidence>
<keyword evidence="11" id="KW-1185">Reference proteome</keyword>
<protein>
    <recommendedName>
        <fullName evidence="3">Chromatin modification-related protein EAF3</fullName>
    </recommendedName>
</protein>
<feature type="region of interest" description="Disordered" evidence="8">
    <location>
        <begin position="117"/>
        <end position="162"/>
    </location>
</feature>
<dbReference type="PANTHER" id="PTHR10880">
    <property type="entry name" value="MORTALITY FACTOR 4-LIKE PROTEIN"/>
    <property type="match status" value="1"/>
</dbReference>
<dbReference type="SMART" id="SM00298">
    <property type="entry name" value="CHROMO"/>
    <property type="match status" value="1"/>
</dbReference>
<dbReference type="SUPFAM" id="SSF54160">
    <property type="entry name" value="Chromo domain-like"/>
    <property type="match status" value="1"/>
</dbReference>
<organism evidence="10 11">
    <name type="scientific">Umbelopsis ramanniana AG</name>
    <dbReference type="NCBI Taxonomy" id="1314678"/>
    <lineage>
        <taxon>Eukaryota</taxon>
        <taxon>Fungi</taxon>
        <taxon>Fungi incertae sedis</taxon>
        <taxon>Mucoromycota</taxon>
        <taxon>Mucoromycotina</taxon>
        <taxon>Umbelopsidomycetes</taxon>
        <taxon>Umbelopsidales</taxon>
        <taxon>Umbelopsidaceae</taxon>
        <taxon>Umbelopsis</taxon>
    </lineage>
</organism>
<comment type="caution">
    <text evidence="10">The sequence shown here is derived from an EMBL/GenBank/DDBJ whole genome shotgun (WGS) entry which is preliminary data.</text>
</comment>
<keyword evidence="4" id="KW-0156">Chromatin regulator</keyword>
<dbReference type="PIRSF" id="PIRSF038133">
    <property type="entry name" value="HAT_Nua4_EAF3/MRG15"/>
    <property type="match status" value="1"/>
</dbReference>
<proteinExistence type="inferred from homology"/>
<gene>
    <name evidence="10" type="ORF">K450DRAFT_233819</name>
</gene>
<evidence type="ECO:0000256" key="6">
    <source>
        <dbReference type="ARBA" id="ARBA00023163"/>
    </source>
</evidence>
<dbReference type="AlphaFoldDB" id="A0AAD5ED67"/>
<dbReference type="InterPro" id="IPR026541">
    <property type="entry name" value="MRG_dom"/>
</dbReference>
<feature type="compositionally biased region" description="Basic and acidic residues" evidence="8">
    <location>
        <begin position="140"/>
        <end position="162"/>
    </location>
</feature>
<dbReference type="Gene3D" id="2.30.30.140">
    <property type="match status" value="1"/>
</dbReference>
<evidence type="ECO:0000256" key="1">
    <source>
        <dbReference type="ARBA" id="ARBA00004123"/>
    </source>
</evidence>
<evidence type="ECO:0000256" key="7">
    <source>
        <dbReference type="ARBA" id="ARBA00023242"/>
    </source>
</evidence>
<reference evidence="10" key="2">
    <citation type="journal article" date="2022" name="Proc. Natl. Acad. Sci. U.S.A.">
        <title>Diploid-dominant life cycles characterize the early evolution of Fungi.</title>
        <authorList>
            <person name="Amses K.R."/>
            <person name="Simmons D.R."/>
            <person name="Longcore J.E."/>
            <person name="Mondo S.J."/>
            <person name="Seto K."/>
            <person name="Jeronimo G.H."/>
            <person name="Bonds A.E."/>
            <person name="Quandt C.A."/>
            <person name="Davis W.J."/>
            <person name="Chang Y."/>
            <person name="Federici B.A."/>
            <person name="Kuo A."/>
            <person name="LaButti K."/>
            <person name="Pangilinan J."/>
            <person name="Andreopoulos W."/>
            <person name="Tritt A."/>
            <person name="Riley R."/>
            <person name="Hundley H."/>
            <person name="Johnson J."/>
            <person name="Lipzen A."/>
            <person name="Barry K."/>
            <person name="Lang B.F."/>
            <person name="Cuomo C.A."/>
            <person name="Buchler N.E."/>
            <person name="Grigoriev I.V."/>
            <person name="Spatafora J.W."/>
            <person name="Stajich J.E."/>
            <person name="James T.Y."/>
        </authorList>
    </citation>
    <scope>NUCLEOTIDE SEQUENCE</scope>
    <source>
        <strain evidence="10">AG</strain>
    </source>
</reference>
<evidence type="ECO:0000259" key="9">
    <source>
        <dbReference type="SMART" id="SM00298"/>
    </source>
</evidence>
<evidence type="ECO:0000256" key="3">
    <source>
        <dbReference type="ARBA" id="ARBA00018505"/>
    </source>
</evidence>
<dbReference type="InterPro" id="IPR016197">
    <property type="entry name" value="Chromo-like_dom_sf"/>
</dbReference>
<dbReference type="GO" id="GO:0006325">
    <property type="term" value="P:chromatin organization"/>
    <property type="evidence" value="ECO:0007669"/>
    <property type="project" value="UniProtKB-KW"/>
</dbReference>
<reference evidence="10" key="1">
    <citation type="submission" date="2021-06" db="EMBL/GenBank/DDBJ databases">
        <authorList>
            <consortium name="DOE Joint Genome Institute"/>
            <person name="Mondo S.J."/>
            <person name="Amses K.R."/>
            <person name="Simmons D.R."/>
            <person name="Longcore J.E."/>
            <person name="Seto K."/>
            <person name="Alves G.H."/>
            <person name="Bonds A.E."/>
            <person name="Quandt C.A."/>
            <person name="Davis W.J."/>
            <person name="Chang Y."/>
            <person name="Letcher P.M."/>
            <person name="Powell M.J."/>
            <person name="Kuo A."/>
            <person name="Labutti K."/>
            <person name="Pangilinan J."/>
            <person name="Andreopoulos W."/>
            <person name="Tritt A."/>
            <person name="Riley R."/>
            <person name="Hundley H."/>
            <person name="Johnson J."/>
            <person name="Lipzen A."/>
            <person name="Barry K."/>
            <person name="Berbee M.L."/>
            <person name="Buchler N.E."/>
            <person name="Grigoriev I.V."/>
            <person name="Spatafora J.W."/>
            <person name="Stajich J.E."/>
            <person name="James T.Y."/>
        </authorList>
    </citation>
    <scope>NUCLEOTIDE SEQUENCE</scope>
    <source>
        <strain evidence="10">AG</strain>
    </source>
</reference>
<dbReference type="GeneID" id="75913162"/>
<dbReference type="InterPro" id="IPR000953">
    <property type="entry name" value="Chromo/chromo_shadow_dom"/>
</dbReference>
<keyword evidence="6" id="KW-0804">Transcription</keyword>
<name>A0AAD5ED67_UMBRA</name>
<comment type="subcellular location">
    <subcellularLocation>
        <location evidence="1">Nucleus</location>
    </subcellularLocation>
</comment>
<dbReference type="Pfam" id="PF05712">
    <property type="entry name" value="MRG"/>
    <property type="match status" value="1"/>
</dbReference>
<comment type="similarity">
    <text evidence="2">Belongs to the MRG family.</text>
</comment>
<dbReference type="Gene3D" id="1.10.274.30">
    <property type="entry name" value="MRG domain"/>
    <property type="match status" value="1"/>
</dbReference>
<sequence length="325" mass="37803">MILVNIVKKRDMTRGDLTLTIFHKFVILKPEKAVIAKQISDGMPKEVPTFADDERVLCYHGPMLYEAKVLKSANVDEEGRHGPHYFVHYRRWKQTWDEWVPEDRVLKWTETNLQKQTQLKEAHNRKKPARSSTSTSITTEKSHDGESRGRKRARDSSLDKAKEEELMNKVEVKLDIPEQLKGFLVDDWENVTKTQKLIPLPRKPNVSDILEDYLDHAMKASKRNGATDELLTEVVRGIKLYFNKTLEDSLLYRSERKQHADIMAKNDSALPSDIYGVEHFLRLFVQMPRLIANSNVDPDSALMLRDYLLDVLSFIQQEQNRLFTV</sequence>
<dbReference type="InterPro" id="IPR038217">
    <property type="entry name" value="MRG_C_sf"/>
</dbReference>
<dbReference type="GO" id="GO:0006355">
    <property type="term" value="P:regulation of DNA-templated transcription"/>
    <property type="evidence" value="ECO:0007669"/>
    <property type="project" value="InterPro"/>
</dbReference>
<dbReference type="PANTHER" id="PTHR10880:SF15">
    <property type="entry name" value="MSL COMPLEX SUBUNIT 3"/>
    <property type="match status" value="1"/>
</dbReference>
<evidence type="ECO:0000256" key="8">
    <source>
        <dbReference type="SAM" id="MobiDB-lite"/>
    </source>
</evidence>
<accession>A0AAD5ED67</accession>
<evidence type="ECO:0000256" key="5">
    <source>
        <dbReference type="ARBA" id="ARBA00023015"/>
    </source>
</evidence>
<dbReference type="GO" id="GO:0032221">
    <property type="term" value="C:Rpd3S complex"/>
    <property type="evidence" value="ECO:0007669"/>
    <property type="project" value="TreeGrafter"/>
</dbReference>
<keyword evidence="7" id="KW-0539">Nucleus</keyword>
<dbReference type="PROSITE" id="PS51640">
    <property type="entry name" value="MRG"/>
    <property type="match status" value="1"/>
</dbReference>
<evidence type="ECO:0000256" key="4">
    <source>
        <dbReference type="ARBA" id="ARBA00022853"/>
    </source>
</evidence>
<dbReference type="CDD" id="cd18983">
    <property type="entry name" value="CBD_MSL3_like"/>
    <property type="match status" value="1"/>
</dbReference>
<dbReference type="GO" id="GO:0035267">
    <property type="term" value="C:NuA4 histone acetyltransferase complex"/>
    <property type="evidence" value="ECO:0007669"/>
    <property type="project" value="TreeGrafter"/>
</dbReference>
<dbReference type="RefSeq" id="XP_051446246.1">
    <property type="nucleotide sequence ID" value="XM_051587817.1"/>
</dbReference>
<feature type="domain" description="Chromo" evidence="9">
    <location>
        <begin position="64"/>
        <end position="121"/>
    </location>
</feature>